<dbReference type="Proteomes" id="UP000426027">
    <property type="component" value="Chromosome"/>
</dbReference>
<organism evidence="1 2">
    <name type="scientific">Phnomibacter ginsenosidimutans</name>
    <dbReference type="NCBI Taxonomy" id="2676868"/>
    <lineage>
        <taxon>Bacteria</taxon>
        <taxon>Pseudomonadati</taxon>
        <taxon>Bacteroidota</taxon>
        <taxon>Chitinophagia</taxon>
        <taxon>Chitinophagales</taxon>
        <taxon>Chitinophagaceae</taxon>
        <taxon>Phnomibacter</taxon>
    </lineage>
</organism>
<dbReference type="NCBIfam" id="TIGR01490">
    <property type="entry name" value="HAD-SF-IB-hyp1"/>
    <property type="match status" value="1"/>
</dbReference>
<accession>A0A6I6GZW4</accession>
<dbReference type="Pfam" id="PF12710">
    <property type="entry name" value="HAD"/>
    <property type="match status" value="1"/>
</dbReference>
<dbReference type="InterPro" id="IPR023214">
    <property type="entry name" value="HAD_sf"/>
</dbReference>
<dbReference type="InterPro" id="IPR006385">
    <property type="entry name" value="HAD_hydro_SerB1"/>
</dbReference>
<dbReference type="GO" id="GO:0005737">
    <property type="term" value="C:cytoplasm"/>
    <property type="evidence" value="ECO:0007669"/>
    <property type="project" value="TreeGrafter"/>
</dbReference>
<dbReference type="KEGG" id="fls:GLV81_07785"/>
<dbReference type="GO" id="GO:0006564">
    <property type="term" value="P:L-serine biosynthetic process"/>
    <property type="evidence" value="ECO:0007669"/>
    <property type="project" value="TreeGrafter"/>
</dbReference>
<protein>
    <submittedName>
        <fullName evidence="1">HAD-IB family hydrolase</fullName>
    </submittedName>
</protein>
<dbReference type="GO" id="GO:0000287">
    <property type="term" value="F:magnesium ion binding"/>
    <property type="evidence" value="ECO:0007669"/>
    <property type="project" value="TreeGrafter"/>
</dbReference>
<proteinExistence type="predicted"/>
<dbReference type="NCBIfam" id="TIGR01488">
    <property type="entry name" value="HAD-SF-IB"/>
    <property type="match status" value="1"/>
</dbReference>
<keyword evidence="1" id="KW-0378">Hydrolase</keyword>
<dbReference type="SUPFAM" id="SSF56784">
    <property type="entry name" value="HAD-like"/>
    <property type="match status" value="1"/>
</dbReference>
<dbReference type="EMBL" id="CP046566">
    <property type="protein sequence ID" value="QGW28011.1"/>
    <property type="molecule type" value="Genomic_DNA"/>
</dbReference>
<dbReference type="Gene3D" id="3.40.50.1000">
    <property type="entry name" value="HAD superfamily/HAD-like"/>
    <property type="match status" value="1"/>
</dbReference>
<evidence type="ECO:0000313" key="2">
    <source>
        <dbReference type="Proteomes" id="UP000426027"/>
    </source>
</evidence>
<dbReference type="InterPro" id="IPR050582">
    <property type="entry name" value="HAD-like_SerB"/>
</dbReference>
<dbReference type="AlphaFoldDB" id="A0A6I6GZW4"/>
<keyword evidence="2" id="KW-1185">Reference proteome</keyword>
<sequence length="255" mass="29501">MPINCHFHNYMLWSMHDKPNQEKEGFSVIKFMTVVYGFDIYQKHIEVYCRIIPNRTSVKTLALFDFDGTITTHDTMLDPACFSAGKFRYILTMIVISPVLLLMKLKLISNSFTKELFMSVFFGGMNEQAFVQLCNAYNKKRLPELIRPRALAQIQSHLEHGDDVYVVSASATHWLQPWCNQQQLSLICSQLEIVDRKLTGKLDGPNCNGEEKVRRIQQAINLSLYDKIIAYGDSSGDKEMFAISHEHYFKPFRNE</sequence>
<name>A0A6I6GZW4_9BACT</name>
<dbReference type="PANTHER" id="PTHR43344:SF14">
    <property type="entry name" value="HAD-IB FAMILY HYDROLASE"/>
    <property type="match status" value="1"/>
</dbReference>
<dbReference type="Gene3D" id="1.20.1440.100">
    <property type="entry name" value="SG protein - dephosphorylation function"/>
    <property type="match status" value="1"/>
</dbReference>
<reference evidence="1 2" key="1">
    <citation type="submission" date="2019-11" db="EMBL/GenBank/DDBJ databases">
        <authorList>
            <person name="Im W.T."/>
        </authorList>
    </citation>
    <scope>NUCLEOTIDE SEQUENCE [LARGE SCALE GENOMIC DNA]</scope>
    <source>
        <strain evidence="1 2">SB-02</strain>
    </source>
</reference>
<evidence type="ECO:0000313" key="1">
    <source>
        <dbReference type="EMBL" id="QGW28011.1"/>
    </source>
</evidence>
<dbReference type="GO" id="GO:0036424">
    <property type="term" value="F:L-phosphoserine phosphatase activity"/>
    <property type="evidence" value="ECO:0007669"/>
    <property type="project" value="TreeGrafter"/>
</dbReference>
<gene>
    <name evidence="1" type="ORF">GLV81_07785</name>
</gene>
<dbReference type="InterPro" id="IPR036412">
    <property type="entry name" value="HAD-like_sf"/>
</dbReference>
<dbReference type="PANTHER" id="PTHR43344">
    <property type="entry name" value="PHOSPHOSERINE PHOSPHATASE"/>
    <property type="match status" value="1"/>
</dbReference>